<evidence type="ECO:0000313" key="7">
    <source>
        <dbReference type="Proteomes" id="UP000622317"/>
    </source>
</evidence>
<dbReference type="GO" id="GO:0045881">
    <property type="term" value="P:positive regulation of sporulation resulting in formation of a cellular spore"/>
    <property type="evidence" value="ECO:0007669"/>
    <property type="project" value="TreeGrafter"/>
</dbReference>
<dbReference type="Pfam" id="PF02195">
    <property type="entry name" value="ParB_N"/>
    <property type="match status" value="1"/>
</dbReference>
<dbReference type="Proteomes" id="UP000622317">
    <property type="component" value="Unassembled WGS sequence"/>
</dbReference>
<dbReference type="GO" id="GO:0003677">
    <property type="term" value="F:DNA binding"/>
    <property type="evidence" value="ECO:0007669"/>
    <property type="project" value="UniProtKB-KW"/>
</dbReference>
<dbReference type="Gene3D" id="3.90.1530.30">
    <property type="match status" value="1"/>
</dbReference>
<dbReference type="Pfam" id="PF17762">
    <property type="entry name" value="HTH_ParB"/>
    <property type="match status" value="1"/>
</dbReference>
<dbReference type="RefSeq" id="WP_191619071.1">
    <property type="nucleotide sequence ID" value="NZ_JACYFG010000051.1"/>
</dbReference>
<dbReference type="FunFam" id="1.10.10.2830:FF:000001">
    <property type="entry name" value="Chromosome partitioning protein ParB"/>
    <property type="match status" value="1"/>
</dbReference>
<proteinExistence type="inferred from homology"/>
<evidence type="ECO:0000256" key="1">
    <source>
        <dbReference type="ARBA" id="ARBA00006295"/>
    </source>
</evidence>
<dbReference type="PANTHER" id="PTHR33375">
    <property type="entry name" value="CHROMOSOME-PARTITIONING PROTEIN PARB-RELATED"/>
    <property type="match status" value="1"/>
</dbReference>
<comment type="caution">
    <text evidence="6">The sequence shown here is derived from an EMBL/GenBank/DDBJ whole genome shotgun (WGS) entry which is preliminary data.</text>
</comment>
<feature type="region of interest" description="Disordered" evidence="4">
    <location>
        <begin position="1"/>
        <end position="66"/>
    </location>
</feature>
<dbReference type="SMART" id="SM00470">
    <property type="entry name" value="ParB"/>
    <property type="match status" value="1"/>
</dbReference>
<evidence type="ECO:0000259" key="5">
    <source>
        <dbReference type="SMART" id="SM00470"/>
    </source>
</evidence>
<reference evidence="6" key="1">
    <citation type="submission" date="2020-09" db="EMBL/GenBank/DDBJ databases">
        <title>Pelagicoccus enzymogenes sp. nov. with an EPS production, isolated from marine sediment.</title>
        <authorList>
            <person name="Feng X."/>
        </authorList>
    </citation>
    <scope>NUCLEOTIDE SEQUENCE</scope>
    <source>
        <strain evidence="6">NFK12</strain>
    </source>
</reference>
<dbReference type="FunFam" id="3.90.1530.30:FF:000001">
    <property type="entry name" value="Chromosome partitioning protein ParB"/>
    <property type="match status" value="1"/>
</dbReference>
<feature type="domain" description="ParB-like N-terminal" evidence="5">
    <location>
        <begin position="71"/>
        <end position="160"/>
    </location>
</feature>
<comment type="similarity">
    <text evidence="1">Belongs to the ParB family.</text>
</comment>
<dbReference type="InterPro" id="IPR041468">
    <property type="entry name" value="HTH_ParB/Spo0J"/>
</dbReference>
<dbReference type="CDD" id="cd16393">
    <property type="entry name" value="SPO0J_N"/>
    <property type="match status" value="1"/>
</dbReference>
<evidence type="ECO:0000256" key="4">
    <source>
        <dbReference type="SAM" id="MobiDB-lite"/>
    </source>
</evidence>
<dbReference type="InterPro" id="IPR004437">
    <property type="entry name" value="ParB/RepB/Spo0J"/>
</dbReference>
<keyword evidence="3" id="KW-0238">DNA-binding</keyword>
<dbReference type="NCBIfam" id="TIGR00180">
    <property type="entry name" value="parB_part"/>
    <property type="match status" value="1"/>
</dbReference>
<dbReference type="SUPFAM" id="SSF110849">
    <property type="entry name" value="ParB/Sulfiredoxin"/>
    <property type="match status" value="1"/>
</dbReference>
<evidence type="ECO:0000313" key="6">
    <source>
        <dbReference type="EMBL" id="MBD5781999.1"/>
    </source>
</evidence>
<dbReference type="SUPFAM" id="SSF109709">
    <property type="entry name" value="KorB DNA-binding domain-like"/>
    <property type="match status" value="1"/>
</dbReference>
<dbReference type="GO" id="GO:0007059">
    <property type="term" value="P:chromosome segregation"/>
    <property type="evidence" value="ECO:0007669"/>
    <property type="project" value="UniProtKB-KW"/>
</dbReference>
<dbReference type="EMBL" id="JACYFG010000051">
    <property type="protein sequence ID" value="MBD5781999.1"/>
    <property type="molecule type" value="Genomic_DNA"/>
</dbReference>
<keyword evidence="2" id="KW-0159">Chromosome partition</keyword>
<gene>
    <name evidence="6" type="ORF">IEN85_21045</name>
</gene>
<dbReference type="AlphaFoldDB" id="A0A927FCR4"/>
<dbReference type="GO" id="GO:0005694">
    <property type="term" value="C:chromosome"/>
    <property type="evidence" value="ECO:0007669"/>
    <property type="project" value="TreeGrafter"/>
</dbReference>
<sequence>MAKAKPRLGKGLAGLISGNTAKKADSPAAKPAPSKAPAKKAAAGAAKAKPAVAQAPAPATEKAPAGNPDFMELAVAKVEPNPHQPRREFEESQLTDLAESIRSEGLIQPIVVREVDGRFQLIAGERRLRAFKMLKLSKIPARIIKAGDSSSASMALIENLQRENLNPIEESMGYASLLRDFDLTQEQVAERVGKGRATIANSLRLLTLPDEVRGYLSTGLLSTGHAKVLLGLEAKQEQTLIARRIIEEGVSVRGAEGLIESLKRSGKGKQSGGRTVTPAEAAAIEDIEKRMVSYLNAKVALKHAPKKGKIVIEYTGNDDLQRILDRIGLEER</sequence>
<name>A0A927FCR4_9BACT</name>
<dbReference type="Pfam" id="PF23552">
    <property type="entry name" value="ParB_C"/>
    <property type="match status" value="1"/>
</dbReference>
<dbReference type="InterPro" id="IPR036086">
    <property type="entry name" value="ParB/Sulfiredoxin_sf"/>
</dbReference>
<feature type="compositionally biased region" description="Low complexity" evidence="4">
    <location>
        <begin position="26"/>
        <end position="65"/>
    </location>
</feature>
<accession>A0A927FCR4</accession>
<dbReference type="InterPro" id="IPR057240">
    <property type="entry name" value="ParB_dimer_C"/>
</dbReference>
<dbReference type="InterPro" id="IPR003115">
    <property type="entry name" value="ParB_N"/>
</dbReference>
<evidence type="ECO:0000256" key="3">
    <source>
        <dbReference type="ARBA" id="ARBA00023125"/>
    </source>
</evidence>
<evidence type="ECO:0000256" key="2">
    <source>
        <dbReference type="ARBA" id="ARBA00022829"/>
    </source>
</evidence>
<organism evidence="6 7">
    <name type="scientific">Pelagicoccus enzymogenes</name>
    <dbReference type="NCBI Taxonomy" id="2773457"/>
    <lineage>
        <taxon>Bacteria</taxon>
        <taxon>Pseudomonadati</taxon>
        <taxon>Verrucomicrobiota</taxon>
        <taxon>Opitutia</taxon>
        <taxon>Puniceicoccales</taxon>
        <taxon>Pelagicoccaceae</taxon>
        <taxon>Pelagicoccus</taxon>
    </lineage>
</organism>
<protein>
    <submittedName>
        <fullName evidence="6">ParB/RepB/Spo0J family partition protein</fullName>
    </submittedName>
</protein>
<dbReference type="PANTHER" id="PTHR33375:SF1">
    <property type="entry name" value="CHROMOSOME-PARTITIONING PROTEIN PARB-RELATED"/>
    <property type="match status" value="1"/>
</dbReference>
<dbReference type="InterPro" id="IPR050336">
    <property type="entry name" value="Chromosome_partition/occlusion"/>
</dbReference>
<dbReference type="Gene3D" id="1.10.10.2830">
    <property type="match status" value="1"/>
</dbReference>
<keyword evidence="7" id="KW-1185">Reference proteome</keyword>